<evidence type="ECO:0000256" key="6">
    <source>
        <dbReference type="ARBA" id="ARBA00023316"/>
    </source>
</evidence>
<dbReference type="InterPro" id="IPR032710">
    <property type="entry name" value="NTF2-like_dom_sf"/>
</dbReference>
<dbReference type="GO" id="GO:0016740">
    <property type="term" value="F:transferase activity"/>
    <property type="evidence" value="ECO:0007669"/>
    <property type="project" value="UniProtKB-KW"/>
</dbReference>
<dbReference type="Gene3D" id="2.40.440.10">
    <property type="entry name" value="L,D-transpeptidase catalytic domain-like"/>
    <property type="match status" value="1"/>
</dbReference>
<reference evidence="10 11" key="1">
    <citation type="submission" date="2020-08" db="EMBL/GenBank/DDBJ databases">
        <title>Genomic Encyclopedia of Type Strains, Phase IV (KMG-IV): sequencing the most valuable type-strain genomes for metagenomic binning, comparative biology and taxonomic classification.</title>
        <authorList>
            <person name="Goeker M."/>
        </authorList>
    </citation>
    <scope>NUCLEOTIDE SEQUENCE [LARGE SCALE GENOMIC DNA]</scope>
    <source>
        <strain evidence="10 11">DSM 22368</strain>
    </source>
</reference>
<accession>A0A7X0JX50</accession>
<dbReference type="Proteomes" id="UP000528457">
    <property type="component" value="Unassembled WGS sequence"/>
</dbReference>
<name>A0A7X0JX50_9GAMM</name>
<dbReference type="InterPro" id="IPR005490">
    <property type="entry name" value="LD_TPept_cat_dom"/>
</dbReference>
<keyword evidence="4 7" id="KW-0133">Cell shape</keyword>
<evidence type="ECO:0000313" key="10">
    <source>
        <dbReference type="EMBL" id="MBB6523884.1"/>
    </source>
</evidence>
<comment type="pathway">
    <text evidence="1 7">Cell wall biogenesis; peptidoglycan biosynthesis.</text>
</comment>
<dbReference type="Pfam" id="PF24125">
    <property type="entry name" value="Cds6_C"/>
    <property type="match status" value="1"/>
</dbReference>
<dbReference type="GO" id="GO:0071555">
    <property type="term" value="P:cell wall organization"/>
    <property type="evidence" value="ECO:0007669"/>
    <property type="project" value="UniProtKB-UniRule"/>
</dbReference>
<dbReference type="SUPFAM" id="SSF54427">
    <property type="entry name" value="NTF2-like"/>
    <property type="match status" value="1"/>
</dbReference>
<dbReference type="SUPFAM" id="SSF141523">
    <property type="entry name" value="L,D-transpeptidase catalytic domain-like"/>
    <property type="match status" value="1"/>
</dbReference>
<protein>
    <submittedName>
        <fullName evidence="10">Murein L,D-transpeptidase YafK</fullName>
    </submittedName>
</protein>
<dbReference type="InParanoid" id="A0A7X0JX50"/>
<dbReference type="Gene3D" id="3.10.450.50">
    <property type="match status" value="1"/>
</dbReference>
<evidence type="ECO:0000256" key="5">
    <source>
        <dbReference type="ARBA" id="ARBA00022984"/>
    </source>
</evidence>
<proteinExistence type="inferred from homology"/>
<feature type="signal peptide" evidence="8">
    <location>
        <begin position="1"/>
        <end position="26"/>
    </location>
</feature>
<dbReference type="GO" id="GO:0008360">
    <property type="term" value="P:regulation of cell shape"/>
    <property type="evidence" value="ECO:0007669"/>
    <property type="project" value="UniProtKB-UniRule"/>
</dbReference>
<dbReference type="InterPro" id="IPR056203">
    <property type="entry name" value="Cds6_C"/>
</dbReference>
<evidence type="ECO:0000256" key="4">
    <source>
        <dbReference type="ARBA" id="ARBA00022960"/>
    </source>
</evidence>
<dbReference type="CDD" id="cd16913">
    <property type="entry name" value="YkuD_like"/>
    <property type="match status" value="1"/>
</dbReference>
<sequence length="304" mass="35196">MKFVVSKSLSLILSVLSVSLAAPVFANLQPATVLDLPAKDKYLLVAEMETGRLYAFEKDNGMRLKKVAEYPISIGKQGYDKRIEGDAKTPIGVYRVTSYLTDAQLDDFYGRAAFPLNYPNAWDRLNGYTGSGIWLHGEPTDKKTRPLRDSDGCIVLSNEDIFKVQKYLDVGYTKVVSVPKVEWKDSDEIARSRSEITRAIDDWRKDWMSKSHNRYLSNYSREFNDTEKNYAQWDRYKKRVNGSKRFIKVKLSDLGLYAYPGQDNLVMAEFYQDYRSSNFRSKGWKRQLWKKENGEWKIVYEKGG</sequence>
<dbReference type="UniPathway" id="UPA00219"/>
<dbReference type="InterPro" id="IPR038063">
    <property type="entry name" value="Transpep_catalytic_dom"/>
</dbReference>
<dbReference type="RefSeq" id="WP_166843176.1">
    <property type="nucleotide sequence ID" value="NZ_JAAONY010000005.1"/>
</dbReference>
<organism evidence="10 11">
    <name type="scientific">Pseudoteredinibacter isoporae</name>
    <dbReference type="NCBI Taxonomy" id="570281"/>
    <lineage>
        <taxon>Bacteria</taxon>
        <taxon>Pseudomonadati</taxon>
        <taxon>Pseudomonadota</taxon>
        <taxon>Gammaproteobacteria</taxon>
        <taxon>Cellvibrionales</taxon>
        <taxon>Cellvibrionaceae</taxon>
        <taxon>Pseudoteredinibacter</taxon>
    </lineage>
</organism>
<feature type="active site" description="Nucleophile" evidence="7">
    <location>
        <position position="153"/>
    </location>
</feature>
<dbReference type="GO" id="GO:0009252">
    <property type="term" value="P:peptidoglycan biosynthetic process"/>
    <property type="evidence" value="ECO:0007669"/>
    <property type="project" value="UniProtKB-UniPathway"/>
</dbReference>
<evidence type="ECO:0000256" key="3">
    <source>
        <dbReference type="ARBA" id="ARBA00022679"/>
    </source>
</evidence>
<evidence type="ECO:0000313" key="11">
    <source>
        <dbReference type="Proteomes" id="UP000528457"/>
    </source>
</evidence>
<evidence type="ECO:0000259" key="9">
    <source>
        <dbReference type="PROSITE" id="PS52029"/>
    </source>
</evidence>
<dbReference type="PROSITE" id="PS52029">
    <property type="entry name" value="LD_TPASE"/>
    <property type="match status" value="1"/>
</dbReference>
<feature type="active site" description="Proton donor/acceptor" evidence="7">
    <location>
        <position position="136"/>
    </location>
</feature>
<keyword evidence="11" id="KW-1185">Reference proteome</keyword>
<gene>
    <name evidence="10" type="ORF">HNR48_004201</name>
</gene>
<feature type="chain" id="PRO_5031264918" evidence="8">
    <location>
        <begin position="27"/>
        <end position="304"/>
    </location>
</feature>
<dbReference type="AlphaFoldDB" id="A0A7X0JX50"/>
<keyword evidence="8" id="KW-0732">Signal</keyword>
<evidence type="ECO:0000256" key="1">
    <source>
        <dbReference type="ARBA" id="ARBA00004752"/>
    </source>
</evidence>
<evidence type="ECO:0000256" key="2">
    <source>
        <dbReference type="ARBA" id="ARBA00005992"/>
    </source>
</evidence>
<evidence type="ECO:0000256" key="8">
    <source>
        <dbReference type="SAM" id="SignalP"/>
    </source>
</evidence>
<dbReference type="Pfam" id="PF03734">
    <property type="entry name" value="YkuD"/>
    <property type="match status" value="1"/>
</dbReference>
<keyword evidence="6 7" id="KW-0961">Cell wall biogenesis/degradation</keyword>
<evidence type="ECO:0000256" key="7">
    <source>
        <dbReference type="PROSITE-ProRule" id="PRU01373"/>
    </source>
</evidence>
<comment type="caution">
    <text evidence="10">The sequence shown here is derived from an EMBL/GenBank/DDBJ whole genome shotgun (WGS) entry which is preliminary data.</text>
</comment>
<comment type="similarity">
    <text evidence="2">Belongs to the YkuD family.</text>
</comment>
<dbReference type="GO" id="GO:0004180">
    <property type="term" value="F:carboxypeptidase activity"/>
    <property type="evidence" value="ECO:0007669"/>
    <property type="project" value="UniProtKB-ARBA"/>
</dbReference>
<dbReference type="PANTHER" id="PTHR36699">
    <property type="entry name" value="LD-TRANSPEPTIDASE"/>
    <property type="match status" value="1"/>
</dbReference>
<keyword evidence="5 7" id="KW-0573">Peptidoglycan synthesis</keyword>
<dbReference type="EMBL" id="JACHHT010000006">
    <property type="protein sequence ID" value="MBB6523884.1"/>
    <property type="molecule type" value="Genomic_DNA"/>
</dbReference>
<feature type="domain" description="L,D-TPase catalytic" evidence="9">
    <location>
        <begin position="42"/>
        <end position="177"/>
    </location>
</feature>
<dbReference type="PANTHER" id="PTHR36699:SF1">
    <property type="entry name" value="L,D-TRANSPEPTIDASE YAFK-RELATED"/>
    <property type="match status" value="1"/>
</dbReference>
<keyword evidence="3" id="KW-0808">Transferase</keyword>